<dbReference type="Pfam" id="PF08768">
    <property type="entry name" value="THAP4_heme-bd"/>
    <property type="match status" value="1"/>
</dbReference>
<dbReference type="OrthoDB" id="9784808at2"/>
<comment type="caution">
    <text evidence="2">The sequence shown here is derived from an EMBL/GenBank/DDBJ whole genome shotgun (WGS) entry which is preliminary data.</text>
</comment>
<organism evidence="2 3">
    <name type="scientific">Parahaliea aestuarii</name>
    <dbReference type="NCBI Taxonomy" id="1852021"/>
    <lineage>
        <taxon>Bacteria</taxon>
        <taxon>Pseudomonadati</taxon>
        <taxon>Pseudomonadota</taxon>
        <taxon>Gammaproteobacteria</taxon>
        <taxon>Cellvibrionales</taxon>
        <taxon>Halieaceae</taxon>
        <taxon>Parahaliea</taxon>
    </lineage>
</organism>
<dbReference type="EMBL" id="VRYZ01000005">
    <property type="protein sequence ID" value="TXS91020.1"/>
    <property type="molecule type" value="Genomic_DNA"/>
</dbReference>
<gene>
    <name evidence="2" type="ORF">FVW59_12470</name>
</gene>
<dbReference type="Gene3D" id="2.40.128.20">
    <property type="match status" value="1"/>
</dbReference>
<sequence length="223" mass="25247">MFCSLMPRWKHAPRRGAEHWNLRYNWSREIGRMSEGTTGDGVDYGPLMVLLGEWRGDKGVDRAPEPDGEERNPYYETITFDAAGDVTNCEDQVLAIVRYHQVVSRKSNDKVFHDQVGFWMWDKANNTVMETFTIPRGVAVVATGTVTAPASPDDDWVFEVACDAAGSGIAQSAYMYENGRTSAFTHRITVKGDQMRYTESTTLDIYEKRSYDHKDVNTLTRVA</sequence>
<dbReference type="InterPro" id="IPR014878">
    <property type="entry name" value="THAP4-like_heme-bd"/>
</dbReference>
<evidence type="ECO:0000313" key="3">
    <source>
        <dbReference type="Proteomes" id="UP000321933"/>
    </source>
</evidence>
<keyword evidence="3" id="KW-1185">Reference proteome</keyword>
<feature type="domain" description="THAP4-like heme-binding" evidence="1">
    <location>
        <begin position="44"/>
        <end position="221"/>
    </location>
</feature>
<dbReference type="Proteomes" id="UP000321933">
    <property type="component" value="Unassembled WGS sequence"/>
</dbReference>
<evidence type="ECO:0000313" key="2">
    <source>
        <dbReference type="EMBL" id="TXS91020.1"/>
    </source>
</evidence>
<dbReference type="SUPFAM" id="SSF50814">
    <property type="entry name" value="Lipocalins"/>
    <property type="match status" value="1"/>
</dbReference>
<name>A0A5C8ZTL8_9GAMM</name>
<dbReference type="AlphaFoldDB" id="A0A5C8ZTL8"/>
<proteinExistence type="predicted"/>
<accession>A0A5C8ZTL8</accession>
<protein>
    <submittedName>
        <fullName evidence="2">DUF1794 domain-containing protein</fullName>
    </submittedName>
</protein>
<reference evidence="2 3" key="1">
    <citation type="submission" date="2019-08" db="EMBL/GenBank/DDBJ databases">
        <title>Parahaliea maris sp. nov., isolated from the surface seawater.</title>
        <authorList>
            <person name="Liu Y."/>
        </authorList>
    </citation>
    <scope>NUCLEOTIDE SEQUENCE [LARGE SCALE GENOMIC DNA]</scope>
    <source>
        <strain evidence="2 3">S2-26</strain>
    </source>
</reference>
<dbReference type="InterPro" id="IPR012674">
    <property type="entry name" value="Calycin"/>
</dbReference>
<evidence type="ECO:0000259" key="1">
    <source>
        <dbReference type="Pfam" id="PF08768"/>
    </source>
</evidence>